<protein>
    <submittedName>
        <fullName evidence="3">TRAP transporter T-component</fullName>
    </submittedName>
</protein>
<dbReference type="RefSeq" id="WP_079551488.1">
    <property type="nucleotide sequence ID" value="NZ_LT670847.1"/>
</dbReference>
<dbReference type="Pfam" id="PF16811">
    <property type="entry name" value="TAtT"/>
    <property type="match status" value="1"/>
</dbReference>
<sequence>MRPLFIQKTAMATALAGVVALSSLTLSSAAFGDDPSGFFELKNRVEYTLAEVPEGQREATLKALVEDVNALAEKHPDNAEVLVWQGLVLAAYAGERGGLGALGDAKAARQALERAIQLDPDGNNGSAYVTLGILYARVPGGLVSFGDSDKADQMFQRALAVRPDGIDVNYYYATFLADEDRTQAARQHAQQAVNGTAREARRDSDETLRDDARSLLETL</sequence>
<name>A0A1M7FD29_9GAMM</name>
<dbReference type="InParanoid" id="A0A1M7FD29"/>
<evidence type="ECO:0000256" key="1">
    <source>
        <dbReference type="SAM" id="MobiDB-lite"/>
    </source>
</evidence>
<feature type="region of interest" description="Disordered" evidence="1">
    <location>
        <begin position="191"/>
        <end position="219"/>
    </location>
</feature>
<feature type="compositionally biased region" description="Basic and acidic residues" evidence="1">
    <location>
        <begin position="198"/>
        <end position="219"/>
    </location>
</feature>
<dbReference type="EMBL" id="LT670847">
    <property type="protein sequence ID" value="SHM01567.1"/>
    <property type="molecule type" value="Genomic_DNA"/>
</dbReference>
<proteinExistence type="predicted"/>
<reference evidence="3 4" key="1">
    <citation type="submission" date="2016-11" db="EMBL/GenBank/DDBJ databases">
        <authorList>
            <person name="Jaros S."/>
            <person name="Januszkiewicz K."/>
            <person name="Wedrychowicz H."/>
        </authorList>
    </citation>
    <scope>NUCLEOTIDE SEQUENCE [LARGE SCALE GENOMIC DNA]</scope>
    <source>
        <strain evidence="3 4">ACAM 12</strain>
    </source>
</reference>
<accession>A0A1M7FD29</accession>
<evidence type="ECO:0000256" key="2">
    <source>
        <dbReference type="SAM" id="SignalP"/>
    </source>
</evidence>
<dbReference type="Gene3D" id="1.25.40.10">
    <property type="entry name" value="Tetratricopeptide repeat domain"/>
    <property type="match status" value="1"/>
</dbReference>
<feature type="signal peptide" evidence="2">
    <location>
        <begin position="1"/>
        <end position="32"/>
    </location>
</feature>
<organism evidence="3 4">
    <name type="scientific">Vreelandella subglaciescola</name>
    <dbReference type="NCBI Taxonomy" id="29571"/>
    <lineage>
        <taxon>Bacteria</taxon>
        <taxon>Pseudomonadati</taxon>
        <taxon>Pseudomonadota</taxon>
        <taxon>Gammaproteobacteria</taxon>
        <taxon>Oceanospirillales</taxon>
        <taxon>Halomonadaceae</taxon>
        <taxon>Vreelandella</taxon>
    </lineage>
</organism>
<dbReference type="SUPFAM" id="SSF48452">
    <property type="entry name" value="TPR-like"/>
    <property type="match status" value="1"/>
</dbReference>
<dbReference type="AlphaFoldDB" id="A0A1M7FD29"/>
<dbReference type="STRING" id="29571.SAMN05878437_0793"/>
<gene>
    <name evidence="3" type="ORF">SAMN05878437_0793</name>
</gene>
<dbReference type="Proteomes" id="UP000190911">
    <property type="component" value="Chromosome I"/>
</dbReference>
<dbReference type="OrthoDB" id="9812424at2"/>
<evidence type="ECO:0000313" key="4">
    <source>
        <dbReference type="Proteomes" id="UP000190911"/>
    </source>
</evidence>
<feature type="chain" id="PRO_5012274648" evidence="2">
    <location>
        <begin position="33"/>
        <end position="219"/>
    </location>
</feature>
<keyword evidence="4" id="KW-1185">Reference proteome</keyword>
<evidence type="ECO:0000313" key="3">
    <source>
        <dbReference type="EMBL" id="SHM01567.1"/>
    </source>
</evidence>
<dbReference type="InterPro" id="IPR011990">
    <property type="entry name" value="TPR-like_helical_dom_sf"/>
</dbReference>
<dbReference type="InterPro" id="IPR031823">
    <property type="entry name" value="TatT"/>
</dbReference>
<keyword evidence="2" id="KW-0732">Signal</keyword>